<dbReference type="GO" id="GO:0008360">
    <property type="term" value="P:regulation of cell shape"/>
    <property type="evidence" value="ECO:0007669"/>
    <property type="project" value="UniProtKB-UniRule"/>
</dbReference>
<comment type="pathway">
    <text evidence="1 9">Cell wall biogenesis; peptidoglycan biosynthesis.</text>
</comment>
<dbReference type="Pfam" id="PF03734">
    <property type="entry name" value="YkuD"/>
    <property type="match status" value="1"/>
</dbReference>
<evidence type="ECO:0000313" key="12">
    <source>
        <dbReference type="Proteomes" id="UP000216207"/>
    </source>
</evidence>
<comment type="caution">
    <text evidence="11">The sequence shown here is derived from an EMBL/GenBank/DDBJ whole genome shotgun (WGS) entry which is preliminary data.</text>
</comment>
<evidence type="ECO:0000256" key="8">
    <source>
        <dbReference type="ARBA" id="ARBA00060592"/>
    </source>
</evidence>
<keyword evidence="6 9" id="KW-0573">Peptidoglycan synthesis</keyword>
<feature type="active site" description="Nucleophile" evidence="9">
    <location>
        <position position="130"/>
    </location>
</feature>
<dbReference type="PROSITE" id="PS52029">
    <property type="entry name" value="LD_TPASE"/>
    <property type="match status" value="1"/>
</dbReference>
<dbReference type="GO" id="GO:0071972">
    <property type="term" value="F:peptidoglycan L,D-transpeptidase activity"/>
    <property type="evidence" value="ECO:0007669"/>
    <property type="project" value="TreeGrafter"/>
</dbReference>
<evidence type="ECO:0000259" key="10">
    <source>
        <dbReference type="PROSITE" id="PS52029"/>
    </source>
</evidence>
<organism evidence="11 12">
    <name type="scientific">Shouchella clausii</name>
    <name type="common">Alkalihalobacillus clausii</name>
    <dbReference type="NCBI Taxonomy" id="79880"/>
    <lineage>
        <taxon>Bacteria</taxon>
        <taxon>Bacillati</taxon>
        <taxon>Bacillota</taxon>
        <taxon>Bacilli</taxon>
        <taxon>Bacillales</taxon>
        <taxon>Bacillaceae</taxon>
        <taxon>Shouchella</taxon>
    </lineage>
</organism>
<gene>
    <name evidence="11" type="ORF">CHH72_01375</name>
</gene>
<dbReference type="Proteomes" id="UP000216207">
    <property type="component" value="Unassembled WGS sequence"/>
</dbReference>
<keyword evidence="7 9" id="KW-0961">Cell wall biogenesis/degradation</keyword>
<evidence type="ECO:0000256" key="6">
    <source>
        <dbReference type="ARBA" id="ARBA00022984"/>
    </source>
</evidence>
<evidence type="ECO:0000256" key="4">
    <source>
        <dbReference type="ARBA" id="ARBA00022801"/>
    </source>
</evidence>
<dbReference type="GO" id="GO:0018104">
    <property type="term" value="P:peptidoglycan-protein cross-linking"/>
    <property type="evidence" value="ECO:0007669"/>
    <property type="project" value="TreeGrafter"/>
</dbReference>
<dbReference type="EMBL" id="NPCC01000004">
    <property type="protein sequence ID" value="PAE90564.1"/>
    <property type="molecule type" value="Genomic_DNA"/>
</dbReference>
<comment type="pathway">
    <text evidence="8">Glycan biosynthesis.</text>
</comment>
<dbReference type="SUPFAM" id="SSF141523">
    <property type="entry name" value="L,D-transpeptidase catalytic domain-like"/>
    <property type="match status" value="1"/>
</dbReference>
<evidence type="ECO:0000313" key="11">
    <source>
        <dbReference type="EMBL" id="PAE90564.1"/>
    </source>
</evidence>
<evidence type="ECO:0000256" key="9">
    <source>
        <dbReference type="PROSITE-ProRule" id="PRU01373"/>
    </source>
</evidence>
<feature type="domain" description="L,D-TPase catalytic" evidence="10">
    <location>
        <begin position="30"/>
        <end position="154"/>
    </location>
</feature>
<dbReference type="FunFam" id="2.40.440.10:FF:000003">
    <property type="entry name" value="L,D-transpeptidase YciB"/>
    <property type="match status" value="1"/>
</dbReference>
<dbReference type="GO" id="GO:0005576">
    <property type="term" value="C:extracellular region"/>
    <property type="evidence" value="ECO:0007669"/>
    <property type="project" value="TreeGrafter"/>
</dbReference>
<dbReference type="PANTHER" id="PTHR30582">
    <property type="entry name" value="L,D-TRANSPEPTIDASE"/>
    <property type="match status" value="1"/>
</dbReference>
<evidence type="ECO:0000256" key="1">
    <source>
        <dbReference type="ARBA" id="ARBA00004752"/>
    </source>
</evidence>
<evidence type="ECO:0000256" key="3">
    <source>
        <dbReference type="ARBA" id="ARBA00022679"/>
    </source>
</evidence>
<feature type="active site" description="Proton donor/acceptor" evidence="9">
    <location>
        <position position="114"/>
    </location>
</feature>
<keyword evidence="3" id="KW-0808">Transferase</keyword>
<evidence type="ECO:0000256" key="2">
    <source>
        <dbReference type="ARBA" id="ARBA00005992"/>
    </source>
</evidence>
<dbReference type="InterPro" id="IPR050979">
    <property type="entry name" value="LD-transpeptidase"/>
</dbReference>
<dbReference type="CDD" id="cd16913">
    <property type="entry name" value="YkuD_like"/>
    <property type="match status" value="1"/>
</dbReference>
<dbReference type="OMA" id="GRTYGIH"/>
<dbReference type="PANTHER" id="PTHR30582:SF4">
    <property type="entry name" value="L,D-TRANSPEPTIDASE YQJB-RELATED"/>
    <property type="match status" value="1"/>
</dbReference>
<protein>
    <submittedName>
        <fullName evidence="11">L,D-transpeptidase</fullName>
    </submittedName>
</protein>
<comment type="similarity">
    <text evidence="2">Belongs to the YkuD family.</text>
</comment>
<keyword evidence="5 9" id="KW-0133">Cell shape</keyword>
<evidence type="ECO:0000256" key="7">
    <source>
        <dbReference type="ARBA" id="ARBA00023316"/>
    </source>
</evidence>
<accession>A0A268P477</accession>
<reference evidence="11 12" key="1">
    <citation type="submission" date="2017-07" db="EMBL/GenBank/DDBJ databases">
        <title>Isolation and whole genome analysis of endospore-forming bacteria from heroin.</title>
        <authorList>
            <person name="Kalinowski J."/>
            <person name="Ahrens B."/>
            <person name="Al-Dilaimi A."/>
            <person name="Winkler A."/>
            <person name="Wibberg D."/>
            <person name="Schleenbecker U."/>
            <person name="Ruckert C."/>
            <person name="Wolfel R."/>
            <person name="Grass G."/>
        </authorList>
    </citation>
    <scope>NUCLEOTIDE SEQUENCE [LARGE SCALE GENOMIC DNA]</scope>
    <source>
        <strain evidence="11 12">7539</strain>
    </source>
</reference>
<keyword evidence="4" id="KW-0378">Hydrolase</keyword>
<dbReference type="InterPro" id="IPR038063">
    <property type="entry name" value="Transpep_catalytic_dom"/>
</dbReference>
<dbReference type="GO" id="GO:0016740">
    <property type="term" value="F:transferase activity"/>
    <property type="evidence" value="ECO:0007669"/>
    <property type="project" value="UniProtKB-KW"/>
</dbReference>
<dbReference type="Gene3D" id="2.40.440.10">
    <property type="entry name" value="L,D-transpeptidase catalytic domain-like"/>
    <property type="match status" value="1"/>
</dbReference>
<evidence type="ECO:0000256" key="5">
    <source>
        <dbReference type="ARBA" id="ARBA00022960"/>
    </source>
</evidence>
<dbReference type="UniPathway" id="UPA00219"/>
<proteinExistence type="inferred from homology"/>
<sequence>MKWSFLCIFLVMSLQPLQMPGDTDWEVEKASVIVNVRTNTLALIEANHIAEIHPVATGKKGDETPLGQFTVLVKVEQPYYRKKNIPGGDARNPLGSRWIGFDALGTAGRTYGLHGTNRPGSIGYSASAGCIRLANPTIERLYQKIDIGSKIFIVNEHRSFQAIAKEAGLIN</sequence>
<dbReference type="AlphaFoldDB" id="A0A268P477"/>
<name>A0A268P477_SHOCL</name>
<dbReference type="InterPro" id="IPR005490">
    <property type="entry name" value="LD_TPept_cat_dom"/>
</dbReference>
<dbReference type="RefSeq" id="WP_011246594.1">
    <property type="nucleotide sequence ID" value="NZ_BOQQ01000005.1"/>
</dbReference>
<dbReference type="GO" id="GO:0071555">
    <property type="term" value="P:cell wall organization"/>
    <property type="evidence" value="ECO:0007669"/>
    <property type="project" value="UniProtKB-UniRule"/>
</dbReference>